<dbReference type="PANTHER" id="PTHR34182">
    <property type="entry name" value="PROTEIN-EXPORT MEMBRANE PROTEIN SECG"/>
    <property type="match status" value="1"/>
</dbReference>
<dbReference type="NCBIfam" id="TIGR00810">
    <property type="entry name" value="secG"/>
    <property type="match status" value="1"/>
</dbReference>
<keyword evidence="6" id="KW-0653">Protein transport</keyword>
<dbReference type="GO" id="GO:0005886">
    <property type="term" value="C:plasma membrane"/>
    <property type="evidence" value="ECO:0007669"/>
    <property type="project" value="UniProtKB-SubCell"/>
</dbReference>
<name>A0A645IRY6_9ZZZZ</name>
<evidence type="ECO:0000256" key="5">
    <source>
        <dbReference type="ARBA" id="ARBA00022692"/>
    </source>
</evidence>
<evidence type="ECO:0000256" key="2">
    <source>
        <dbReference type="ARBA" id="ARBA00008445"/>
    </source>
</evidence>
<evidence type="ECO:0000313" key="11">
    <source>
        <dbReference type="EMBL" id="MPN53700.1"/>
    </source>
</evidence>
<keyword evidence="9 10" id="KW-0472">Membrane</keyword>
<organism evidence="11">
    <name type="scientific">bioreactor metagenome</name>
    <dbReference type="NCBI Taxonomy" id="1076179"/>
    <lineage>
        <taxon>unclassified sequences</taxon>
        <taxon>metagenomes</taxon>
        <taxon>ecological metagenomes</taxon>
    </lineage>
</organism>
<dbReference type="GO" id="GO:0009306">
    <property type="term" value="P:protein secretion"/>
    <property type="evidence" value="ECO:0007669"/>
    <property type="project" value="InterPro"/>
</dbReference>
<evidence type="ECO:0000256" key="6">
    <source>
        <dbReference type="ARBA" id="ARBA00022927"/>
    </source>
</evidence>
<evidence type="ECO:0000256" key="4">
    <source>
        <dbReference type="ARBA" id="ARBA00022475"/>
    </source>
</evidence>
<dbReference type="AlphaFoldDB" id="A0A645IRY6"/>
<proteinExistence type="inferred from homology"/>
<evidence type="ECO:0000256" key="10">
    <source>
        <dbReference type="SAM" id="Phobius"/>
    </source>
</evidence>
<evidence type="ECO:0000256" key="3">
    <source>
        <dbReference type="ARBA" id="ARBA00022448"/>
    </source>
</evidence>
<feature type="transmembrane region" description="Helical" evidence="10">
    <location>
        <begin position="6"/>
        <end position="25"/>
    </location>
</feature>
<keyword evidence="7 10" id="KW-1133">Transmembrane helix</keyword>
<evidence type="ECO:0008006" key="12">
    <source>
        <dbReference type="Google" id="ProtNLM"/>
    </source>
</evidence>
<dbReference type="PRINTS" id="PR01651">
    <property type="entry name" value="SECGEXPORT"/>
</dbReference>
<dbReference type="Pfam" id="PF03840">
    <property type="entry name" value="SecG"/>
    <property type="match status" value="1"/>
</dbReference>
<sequence length="78" mass="8409">MSTLTIVLSVIQMICCLILIAVIILQQGKSAGLSGAISGASETFFGKNKGRSIEGKLERYTTWVAALFMVLTLVIYLL</sequence>
<comment type="subcellular location">
    <subcellularLocation>
        <location evidence="1">Cell membrane</location>
        <topology evidence="1">Multi-pass membrane protein</topology>
    </subcellularLocation>
</comment>
<dbReference type="GO" id="GO:0015450">
    <property type="term" value="F:protein-transporting ATPase activity"/>
    <property type="evidence" value="ECO:0007669"/>
    <property type="project" value="InterPro"/>
</dbReference>
<evidence type="ECO:0000256" key="1">
    <source>
        <dbReference type="ARBA" id="ARBA00004651"/>
    </source>
</evidence>
<evidence type="ECO:0000256" key="7">
    <source>
        <dbReference type="ARBA" id="ARBA00022989"/>
    </source>
</evidence>
<evidence type="ECO:0000256" key="9">
    <source>
        <dbReference type="ARBA" id="ARBA00023136"/>
    </source>
</evidence>
<comment type="caution">
    <text evidence="11">The sequence shown here is derived from an EMBL/GenBank/DDBJ whole genome shotgun (WGS) entry which is preliminary data.</text>
</comment>
<keyword evidence="5 10" id="KW-0812">Transmembrane</keyword>
<comment type="similarity">
    <text evidence="2">Belongs to the SecG family.</text>
</comment>
<reference evidence="11" key="1">
    <citation type="submission" date="2019-08" db="EMBL/GenBank/DDBJ databases">
        <authorList>
            <person name="Kucharzyk K."/>
            <person name="Murdoch R.W."/>
            <person name="Higgins S."/>
            <person name="Loffler F."/>
        </authorList>
    </citation>
    <scope>NUCLEOTIDE SEQUENCE</scope>
</reference>
<keyword evidence="3" id="KW-0813">Transport</keyword>
<gene>
    <name evidence="11" type="primary">secG_18</name>
    <name evidence="11" type="ORF">SDC9_201366</name>
</gene>
<dbReference type="PANTHER" id="PTHR34182:SF1">
    <property type="entry name" value="PROTEIN-EXPORT MEMBRANE PROTEIN SECG"/>
    <property type="match status" value="1"/>
</dbReference>
<evidence type="ECO:0000256" key="8">
    <source>
        <dbReference type="ARBA" id="ARBA00023010"/>
    </source>
</evidence>
<accession>A0A645IRY6</accession>
<dbReference type="GO" id="GO:0043952">
    <property type="term" value="P:protein transport by the Sec complex"/>
    <property type="evidence" value="ECO:0007669"/>
    <property type="project" value="TreeGrafter"/>
</dbReference>
<protein>
    <recommendedName>
        <fullName evidence="12">Protein-export membrane protein SecG</fullName>
    </recommendedName>
</protein>
<dbReference type="GO" id="GO:0065002">
    <property type="term" value="P:intracellular protein transmembrane transport"/>
    <property type="evidence" value="ECO:0007669"/>
    <property type="project" value="TreeGrafter"/>
</dbReference>
<dbReference type="InterPro" id="IPR004692">
    <property type="entry name" value="SecG"/>
</dbReference>
<dbReference type="EMBL" id="VSSQ01121107">
    <property type="protein sequence ID" value="MPN53700.1"/>
    <property type="molecule type" value="Genomic_DNA"/>
</dbReference>
<feature type="transmembrane region" description="Helical" evidence="10">
    <location>
        <begin position="60"/>
        <end position="77"/>
    </location>
</feature>
<keyword evidence="8" id="KW-0811">Translocation</keyword>
<keyword evidence="4" id="KW-1003">Cell membrane</keyword>